<organism evidence="2 3">
    <name type="scientific">Vecturithrix granuli</name>
    <dbReference type="NCBI Taxonomy" id="1499967"/>
    <lineage>
        <taxon>Bacteria</taxon>
        <taxon>Candidatus Moduliflexota</taxon>
        <taxon>Candidatus Vecturitrichia</taxon>
        <taxon>Candidatus Vecturitrichales</taxon>
        <taxon>Candidatus Vecturitrichaceae</taxon>
        <taxon>Candidatus Vecturithrix</taxon>
    </lineage>
</organism>
<dbReference type="eggNOG" id="ENOG5032Y9J">
    <property type="taxonomic scope" value="Bacteria"/>
</dbReference>
<sequence length="261" mass="29890">MIKWFVSMSRILRDLRENALLAIEALQEGNFQELGFINGKMQNSYELLEDTFDSYNTRNGWSRGLEENLPYLEKHIRFGEEGDYRSILLKDIPMMEEKLDRSLLKYQRSINSKMQESTSEFLTTLFHPTVTHYALSQLVGGHYQEAVLNSVKAIMQMIRERAELDLDGEQLVTNVFSVKNPKLVFDTINTKTGENIQGGFMMILQGLVRGVRNPTAHGFENITKSEAMQYLVFASLLANKIENATKISKSEIDTMDNNIST</sequence>
<accession>A0A081BX80</accession>
<feature type="domain" description="Conserved hypothetical protein CHP02391" evidence="1">
    <location>
        <begin position="126"/>
        <end position="241"/>
    </location>
</feature>
<dbReference type="EMBL" id="DF820465">
    <property type="protein sequence ID" value="GAK56935.1"/>
    <property type="molecule type" value="Genomic_DNA"/>
</dbReference>
<dbReference type="HOGENOM" id="CLU_1064207_0_0_0"/>
<evidence type="ECO:0000313" key="2">
    <source>
        <dbReference type="EMBL" id="GAK56935.1"/>
    </source>
</evidence>
<proteinExistence type="predicted"/>
<evidence type="ECO:0000259" key="1">
    <source>
        <dbReference type="Pfam" id="PF09509"/>
    </source>
</evidence>
<protein>
    <recommendedName>
        <fullName evidence="1">Conserved hypothetical protein CHP02391 domain-containing protein</fullName>
    </recommendedName>
</protein>
<gene>
    <name evidence="2" type="ORF">U27_03899</name>
</gene>
<dbReference type="AlphaFoldDB" id="A0A081BX80"/>
<evidence type="ECO:0000313" key="3">
    <source>
        <dbReference type="Proteomes" id="UP000030661"/>
    </source>
</evidence>
<dbReference type="InterPro" id="IPR012654">
    <property type="entry name" value="CHP02391"/>
</dbReference>
<name>A0A081BX80_VECG1</name>
<dbReference type="NCBIfam" id="TIGR02391">
    <property type="entry name" value="hypoth_ymh"/>
    <property type="match status" value="1"/>
</dbReference>
<dbReference type="STRING" id="1499967.U27_03899"/>
<keyword evidence="3" id="KW-1185">Reference proteome</keyword>
<dbReference type="Pfam" id="PF09509">
    <property type="entry name" value="Hypoth_Ymh"/>
    <property type="match status" value="1"/>
</dbReference>
<reference evidence="2 3" key="1">
    <citation type="journal article" date="2015" name="PeerJ">
        <title>First genomic representation of candidate bacterial phylum KSB3 points to enhanced environmental sensing as a trigger of wastewater bulking.</title>
        <authorList>
            <person name="Sekiguchi Y."/>
            <person name="Ohashi A."/>
            <person name="Parks D.H."/>
            <person name="Yamauchi T."/>
            <person name="Tyson G.W."/>
            <person name="Hugenholtz P."/>
        </authorList>
    </citation>
    <scope>NUCLEOTIDE SEQUENCE [LARGE SCALE GENOMIC DNA]</scope>
</reference>
<dbReference type="Proteomes" id="UP000030661">
    <property type="component" value="Unassembled WGS sequence"/>
</dbReference>